<dbReference type="InterPro" id="IPR024702">
    <property type="entry name" value="Uncharacterised_YmfJ"/>
</dbReference>
<dbReference type="RefSeq" id="WP_366922748.1">
    <property type="nucleotide sequence ID" value="NZ_CP121694.1"/>
</dbReference>
<proteinExistence type="predicted"/>
<dbReference type="InterPro" id="IPR038292">
    <property type="entry name" value="YmfJ/YflH_sf"/>
</dbReference>
<protein>
    <submittedName>
        <fullName evidence="1">DUF3243 domain-containing protein</fullName>
    </submittedName>
</protein>
<sequence>MPDQLNQMLGQLDASSWESWKKSLGNMVKQAEQLGISNNMMEEFAAEFGDFLAANINPDVPENKSVKELWEAANESEQKVLSHLMIKLSKQ</sequence>
<evidence type="ECO:0000313" key="2">
    <source>
        <dbReference type="Proteomes" id="UP001329915"/>
    </source>
</evidence>
<name>A0AAU0USX4_9FIRM</name>
<dbReference type="Pfam" id="PF11588">
    <property type="entry name" value="DUF3243"/>
    <property type="match status" value="1"/>
</dbReference>
<dbReference type="KEGG" id="dbc:MFMK1_003221"/>
<organism evidence="1 2">
    <name type="scientific">Metallumcola ferriviriculae</name>
    <dbReference type="NCBI Taxonomy" id="3039180"/>
    <lineage>
        <taxon>Bacteria</taxon>
        <taxon>Bacillati</taxon>
        <taxon>Bacillota</taxon>
        <taxon>Clostridia</taxon>
        <taxon>Neomoorellales</taxon>
        <taxon>Desulfitibacteraceae</taxon>
        <taxon>Metallumcola</taxon>
    </lineage>
</organism>
<dbReference type="AlphaFoldDB" id="A0AAU0USX4"/>
<evidence type="ECO:0000313" key="1">
    <source>
        <dbReference type="EMBL" id="WRO23362.1"/>
    </source>
</evidence>
<gene>
    <name evidence="1" type="ORF">MFMK1_003221</name>
</gene>
<dbReference type="Proteomes" id="UP001329915">
    <property type="component" value="Chromosome"/>
</dbReference>
<keyword evidence="2" id="KW-1185">Reference proteome</keyword>
<dbReference type="EMBL" id="CP121694">
    <property type="protein sequence ID" value="WRO23362.1"/>
    <property type="molecule type" value="Genomic_DNA"/>
</dbReference>
<accession>A0AAU0USX4</accession>
<dbReference type="PIRSF" id="PIRSF004764">
    <property type="entry name" value="YmfJ"/>
    <property type="match status" value="1"/>
</dbReference>
<dbReference type="InterPro" id="IPR021637">
    <property type="entry name" value="DUF3243"/>
</dbReference>
<reference evidence="1 2" key="1">
    <citation type="submission" date="2023-04" db="EMBL/GenBank/DDBJ databases">
        <authorList>
            <person name="Hsu D."/>
        </authorList>
    </citation>
    <scope>NUCLEOTIDE SEQUENCE [LARGE SCALE GENOMIC DNA]</scope>
    <source>
        <strain evidence="1 2">MK1</strain>
    </source>
</reference>
<dbReference type="Gene3D" id="1.10.760.20">
    <property type="entry name" value="Protein of unknown function DUF3243"/>
    <property type="match status" value="1"/>
</dbReference>